<feature type="repeat" description="WD" evidence="3">
    <location>
        <begin position="1288"/>
        <end position="1320"/>
    </location>
</feature>
<evidence type="ECO:0000259" key="5">
    <source>
        <dbReference type="Pfam" id="PF20703"/>
    </source>
</evidence>
<feature type="repeat" description="WD" evidence="3">
    <location>
        <begin position="1411"/>
        <end position="1445"/>
    </location>
</feature>
<dbReference type="PRINTS" id="PR00320">
    <property type="entry name" value="GPROTEINBRPT"/>
</dbReference>
<dbReference type="Proteomes" id="UP001464891">
    <property type="component" value="Unassembled WGS sequence"/>
</dbReference>
<keyword evidence="2" id="KW-0677">Repeat</keyword>
<feature type="repeat" description="WD" evidence="3">
    <location>
        <begin position="1168"/>
        <end position="1209"/>
    </location>
</feature>
<dbReference type="SUPFAM" id="SSF50978">
    <property type="entry name" value="WD40 repeat-like"/>
    <property type="match status" value="2"/>
</dbReference>
<feature type="repeat" description="WD" evidence="3">
    <location>
        <begin position="922"/>
        <end position="956"/>
    </location>
</feature>
<dbReference type="Pfam" id="PF20703">
    <property type="entry name" value="nSTAND1"/>
    <property type="match status" value="1"/>
</dbReference>
<feature type="repeat" description="WD" evidence="3">
    <location>
        <begin position="1004"/>
        <end position="1036"/>
    </location>
</feature>
<dbReference type="InterPro" id="IPR020472">
    <property type="entry name" value="WD40_PAC1"/>
</dbReference>
<feature type="repeat" description="WD" evidence="3">
    <location>
        <begin position="1127"/>
        <end position="1161"/>
    </location>
</feature>
<feature type="repeat" description="WD" evidence="3">
    <location>
        <begin position="1370"/>
        <end position="1404"/>
    </location>
</feature>
<dbReference type="PROSITE" id="PS50082">
    <property type="entry name" value="WD_REPEATS_2"/>
    <property type="match status" value="12"/>
</dbReference>
<feature type="repeat" description="WD" evidence="3">
    <location>
        <begin position="1247"/>
        <end position="1278"/>
    </location>
</feature>
<accession>A0ABV0J6Q0</accession>
<gene>
    <name evidence="6" type="ORF">NC998_10150</name>
</gene>
<dbReference type="PANTHER" id="PTHR44129">
    <property type="entry name" value="WD REPEAT-CONTAINING PROTEIN POP1"/>
    <property type="match status" value="1"/>
</dbReference>
<keyword evidence="7" id="KW-1185">Reference proteome</keyword>
<feature type="domain" description="CHAT" evidence="4">
    <location>
        <begin position="97"/>
        <end position="336"/>
    </location>
</feature>
<comment type="caution">
    <text evidence="6">The sequence shown here is derived from an EMBL/GenBank/DDBJ whole genome shotgun (WGS) entry which is preliminary data.</text>
</comment>
<organism evidence="6 7">
    <name type="scientific">Trichocoleus desertorum GB2-A4</name>
    <dbReference type="NCBI Taxonomy" id="2933944"/>
    <lineage>
        <taxon>Bacteria</taxon>
        <taxon>Bacillati</taxon>
        <taxon>Cyanobacteriota</taxon>
        <taxon>Cyanophyceae</taxon>
        <taxon>Leptolyngbyales</taxon>
        <taxon>Trichocoleusaceae</taxon>
        <taxon>Trichocoleus</taxon>
    </lineage>
</organism>
<evidence type="ECO:0000256" key="1">
    <source>
        <dbReference type="ARBA" id="ARBA00022574"/>
    </source>
</evidence>
<dbReference type="InterPro" id="IPR015943">
    <property type="entry name" value="WD40/YVTN_repeat-like_dom_sf"/>
</dbReference>
<protein>
    <submittedName>
        <fullName evidence="6">CHAT domain-containing protein</fullName>
    </submittedName>
</protein>
<dbReference type="Gene3D" id="2.130.10.10">
    <property type="entry name" value="YVTN repeat-like/Quinoprotein amine dehydrogenase"/>
    <property type="match status" value="2"/>
</dbReference>
<dbReference type="SMART" id="SM00320">
    <property type="entry name" value="WD40"/>
    <property type="match status" value="14"/>
</dbReference>
<dbReference type="EMBL" id="JAMPKM010000005">
    <property type="protein sequence ID" value="MEP0817456.1"/>
    <property type="molecule type" value="Genomic_DNA"/>
</dbReference>
<name>A0ABV0J6Q0_9CYAN</name>
<dbReference type="InterPro" id="IPR036322">
    <property type="entry name" value="WD40_repeat_dom_sf"/>
</dbReference>
<feature type="repeat" description="WD" evidence="3">
    <location>
        <begin position="1329"/>
        <end position="1360"/>
    </location>
</feature>
<keyword evidence="1 3" id="KW-0853">WD repeat</keyword>
<dbReference type="PROSITE" id="PS00678">
    <property type="entry name" value="WD_REPEATS_1"/>
    <property type="match status" value="2"/>
</dbReference>
<dbReference type="InterPro" id="IPR050349">
    <property type="entry name" value="WD_LIS1/nudF_dynein_reg"/>
</dbReference>
<proteinExistence type="predicted"/>
<dbReference type="InterPro" id="IPR001680">
    <property type="entry name" value="WD40_rpt"/>
</dbReference>
<evidence type="ECO:0000259" key="4">
    <source>
        <dbReference type="Pfam" id="PF12770"/>
    </source>
</evidence>
<dbReference type="Pfam" id="PF12770">
    <property type="entry name" value="CHAT"/>
    <property type="match status" value="1"/>
</dbReference>
<evidence type="ECO:0000313" key="7">
    <source>
        <dbReference type="Proteomes" id="UP001464891"/>
    </source>
</evidence>
<dbReference type="Gene3D" id="3.40.50.300">
    <property type="entry name" value="P-loop containing nucleotide triphosphate hydrolases"/>
    <property type="match status" value="1"/>
</dbReference>
<dbReference type="InterPro" id="IPR019775">
    <property type="entry name" value="WD40_repeat_CS"/>
</dbReference>
<feature type="domain" description="Novel STAND NTPase 1" evidence="5">
    <location>
        <begin position="381"/>
        <end position="775"/>
    </location>
</feature>
<dbReference type="InterPro" id="IPR024983">
    <property type="entry name" value="CHAT_dom"/>
</dbReference>
<evidence type="ECO:0000313" key="6">
    <source>
        <dbReference type="EMBL" id="MEP0817456.1"/>
    </source>
</evidence>
<dbReference type="InterPro" id="IPR027417">
    <property type="entry name" value="P-loop_NTPase"/>
</dbReference>
<evidence type="ECO:0000256" key="2">
    <source>
        <dbReference type="ARBA" id="ARBA00022737"/>
    </source>
</evidence>
<dbReference type="Pfam" id="PF00400">
    <property type="entry name" value="WD40"/>
    <property type="match status" value="14"/>
</dbReference>
<dbReference type="SUPFAM" id="SSF52540">
    <property type="entry name" value="P-loop containing nucleoside triphosphate hydrolases"/>
    <property type="match status" value="1"/>
</dbReference>
<dbReference type="CDD" id="cd00200">
    <property type="entry name" value="WD40"/>
    <property type="match status" value="2"/>
</dbReference>
<dbReference type="RefSeq" id="WP_190435436.1">
    <property type="nucleotide sequence ID" value="NZ_JAMPKM010000005.1"/>
</dbReference>
<feature type="repeat" description="WD" evidence="3">
    <location>
        <begin position="1045"/>
        <end position="1079"/>
    </location>
</feature>
<sequence>MGKLVIFKLGAGDFERGFPVTLQIGAEGDRPSTEITGFLPPNPTILEDYQRWQTAYIALGWQFNLRIEAPSGQVNRVSFTTLCQDAAQALSANLNHWLSADLFRPVREKLLEKLSPADLIRLILQVEDLHLRRLPWHRWDFFERYPQAELALSAPGYERLDRPAIARDKIRILAVLGNRTGIDTEADRQLLAQLAPTAEVVFLVEPNRRELNQQLWDSQGWDILFFAGHSASQSDGATGQIAINPQQRLGLGDLKHALQQAIAQGLQLAIFNSCDGLGLAHDLQALHIPQMIVMREPVPDLVAQEFLKAFLTSFTQGAPLYLAVRQAREQLQGLEDEFPCASWLPVICQNPAELPMVWQPKTQSVDQRVQSVPLAQIPPCPYRGLAAFQESDTPFFFGREAFTNKLLRLAPTQPLIAIVGPSGSGKSSVVAAGLIPRLRAEGDWLICSLRPSQRPFLRLAEQFVTLLEPGRSETEQLLAANQLTAALQQGTVTLPDVMEQILYKSPAASRLLLLVDQFEELYTLCQLDTERQQFLDQLLALLPSGAACTLVLTLRADFLESALAYRPFADALSQFAPELIGPMSAADLEAAIAQPATLMKVKIADGLTIRILESISQAPGNLPLLEFALTLLWERQQRGELTHAAYDAIGGVNQALAVYAEQVYAKLATAEQKQVQRLLTQLVRPGEGGVDIRRLATRREIGETNWPLVRRLADARLVVTNRSADGIETAEVVHEALIREWQRLRQWMEEVRTFRLWQERLRSLIRQWQVSDRDDGALLRGAPLLEAQFWLQEQSADLSSEEQDFIQRSLAYQRQEQSERYRSRRRVILGLSLGLLGSLGLGAIAAWQWERAETQTHNAQLSAQSFSSEALLASDKAFDALLEALRAGNQLQHASGVTPTTRIRVASTLLQALYTVQERQRLEQHRDSVTSVSFSPNGQTLASASADRTILLWRLDGTLQKTISGHGDRVTAVQFSPDGKLIASSSADQTVRLWQADGKPLQVMRGHAAGVTSVSFSPDSKTLASATSDGTIKLWQRNGTPLKTWTAQGDSIQSLSFSPQGQILASAHGDGSIKVWRLNGTLQQTLKGHKGTVNMVRFSPNGQLLASASNDQKIRLWDVDGAMLQVLSGHRAAVTAISFSSDGKRLASVGGDRTVKLWNLKGKLLQTLPGHSSRIETVSFSPDGQLLASGSGDRTVKLWQLQRRASQTIGDRSNITSLSPSSRPIAAGSRDGLIQLWQPNGKLLHQWQGHAAPVYSIRFSPNAKTLASASGDGTVKLWRQDGTLLTTITGHNAAVYDVSFGPDGQTLASASFDHTVRLWNSAGKLLHILWGHQDLALTVRFSPDGQILASAGKDSTIRLWRKDGSPLKTLEGHNSSVLAISFSPNGQMLASASADNLIKLWSIDGRLLSILRGHSNTVTSIGFSADGQTLVSGSADNTVKLWSLDGTLLKTLQGYNGSVFGATFGLDNQQILSVSNGKVVLWSLELDWLMQQGCDWVSDYLRSNSTVHARDRQLCPGSSPPAIGQLKSEIKKAIFWRRSGQ</sequence>
<dbReference type="PROSITE" id="PS50294">
    <property type="entry name" value="WD_REPEATS_REGION"/>
    <property type="match status" value="12"/>
</dbReference>
<dbReference type="InterPro" id="IPR049052">
    <property type="entry name" value="nSTAND1"/>
</dbReference>
<feature type="repeat" description="WD" evidence="3">
    <location>
        <begin position="963"/>
        <end position="995"/>
    </location>
</feature>
<reference evidence="6 7" key="1">
    <citation type="submission" date="2022-04" db="EMBL/GenBank/DDBJ databases">
        <title>Positive selection, recombination, and allopatry shape intraspecific diversity of widespread and dominant cyanobacteria.</title>
        <authorList>
            <person name="Wei J."/>
            <person name="Shu W."/>
            <person name="Hu C."/>
        </authorList>
    </citation>
    <scope>NUCLEOTIDE SEQUENCE [LARGE SCALE GENOMIC DNA]</scope>
    <source>
        <strain evidence="6 7">GB2-A4</strain>
    </source>
</reference>
<feature type="repeat" description="WD" evidence="3">
    <location>
        <begin position="1086"/>
        <end position="1120"/>
    </location>
</feature>
<evidence type="ECO:0000256" key="3">
    <source>
        <dbReference type="PROSITE-ProRule" id="PRU00221"/>
    </source>
</evidence>